<dbReference type="PANTHER" id="PTHR42681:SF1">
    <property type="entry name" value="MALONYL-COA-ACYL CARRIER PROTEIN TRANSACYLASE, MITOCHONDRIAL"/>
    <property type="match status" value="1"/>
</dbReference>
<evidence type="ECO:0000313" key="6">
    <source>
        <dbReference type="EMBL" id="WWA47633.1"/>
    </source>
</evidence>
<protein>
    <recommendedName>
        <fullName evidence="1">[acyl-carrier-protein] S-malonyltransferase</fullName>
        <ecNumber evidence="1">2.3.1.39</ecNumber>
    </recommendedName>
</protein>
<sequence length="347" mass="36574">MSDRKTAVVVCPGRGTYNKAELGYLARHFPDAALLAAFDAQRAAAGQDTLTALDGAERFSLARHTRGDNASGLIYAATLGDFLAIDGERIEVVAVTGNSMGWYSALACAGATSPEDGFTIANTMGTLMQEALIGGQLVHPFLGDDWRPDPARKAQLLAIVEGIDARPGHVLALSIDLGGMLVLAGNAAGLDAFESAVEPVDGRFPMRLGNHAAFHTELQEPVAERGREALGTHLFGQPALPMIDGRGAIWWPGATDTAALRDYTLGHQVTRPYEFTRAITVAAREFAPDLFVVTGPGTTLGGAVAQSLVLADWRGMGDKAAFKALQARDPLLISMGLAEQRPLATGQ</sequence>
<dbReference type="Proteomes" id="UP001335183">
    <property type="component" value="Chromosome"/>
</dbReference>
<keyword evidence="2" id="KW-0808">Transferase</keyword>
<keyword evidence="7" id="KW-1185">Reference proteome</keyword>
<dbReference type="InterPro" id="IPR050858">
    <property type="entry name" value="Mal-CoA-ACP_Trans/PKS_FabD"/>
</dbReference>
<dbReference type="PANTHER" id="PTHR42681">
    <property type="entry name" value="MALONYL-COA-ACYL CARRIER PROTEIN TRANSACYLASE, MITOCHONDRIAL"/>
    <property type="match status" value="1"/>
</dbReference>
<evidence type="ECO:0000256" key="3">
    <source>
        <dbReference type="ARBA" id="ARBA00023315"/>
    </source>
</evidence>
<proteinExistence type="predicted"/>
<dbReference type="EC" id="2.3.1.39" evidence="1"/>
<gene>
    <name evidence="6" type="ORF">V5F89_01620</name>
</gene>
<accession>A0ABZ2D4C9</accession>
<dbReference type="Gene3D" id="3.30.70.250">
    <property type="entry name" value="Malonyl-CoA ACP transacylase, ACP-binding"/>
    <property type="match status" value="1"/>
</dbReference>
<dbReference type="SMART" id="SM00827">
    <property type="entry name" value="PKS_AT"/>
    <property type="match status" value="1"/>
</dbReference>
<evidence type="ECO:0000256" key="4">
    <source>
        <dbReference type="ARBA" id="ARBA00048462"/>
    </source>
</evidence>
<evidence type="ECO:0000259" key="5">
    <source>
        <dbReference type="SMART" id="SM00827"/>
    </source>
</evidence>
<dbReference type="RefSeq" id="WP_338446523.1">
    <property type="nucleotide sequence ID" value="NZ_CP144918.1"/>
</dbReference>
<keyword evidence="3" id="KW-0012">Acyltransferase</keyword>
<dbReference type="Gene3D" id="3.40.366.10">
    <property type="entry name" value="Malonyl-Coenzyme A Acyl Carrier Protein, domain 2"/>
    <property type="match status" value="1"/>
</dbReference>
<dbReference type="SUPFAM" id="SSF52151">
    <property type="entry name" value="FabD/lysophospholipase-like"/>
    <property type="match status" value="1"/>
</dbReference>
<comment type="catalytic activity">
    <reaction evidence="4">
        <text>holo-[ACP] + malonyl-CoA = malonyl-[ACP] + CoA</text>
        <dbReference type="Rhea" id="RHEA:41792"/>
        <dbReference type="Rhea" id="RHEA-COMP:9623"/>
        <dbReference type="Rhea" id="RHEA-COMP:9685"/>
        <dbReference type="ChEBI" id="CHEBI:57287"/>
        <dbReference type="ChEBI" id="CHEBI:57384"/>
        <dbReference type="ChEBI" id="CHEBI:64479"/>
        <dbReference type="ChEBI" id="CHEBI:78449"/>
        <dbReference type="EC" id="2.3.1.39"/>
    </reaction>
</comment>
<organism evidence="6 7">
    <name type="scientific">Pelagerythrobacter marensis</name>
    <dbReference type="NCBI Taxonomy" id="543877"/>
    <lineage>
        <taxon>Bacteria</taxon>
        <taxon>Pseudomonadati</taxon>
        <taxon>Pseudomonadota</taxon>
        <taxon>Alphaproteobacteria</taxon>
        <taxon>Sphingomonadales</taxon>
        <taxon>Erythrobacteraceae</taxon>
        <taxon>Pelagerythrobacter</taxon>
    </lineage>
</organism>
<dbReference type="EMBL" id="CP144918">
    <property type="protein sequence ID" value="WWA47633.1"/>
    <property type="molecule type" value="Genomic_DNA"/>
</dbReference>
<dbReference type="InterPro" id="IPR014043">
    <property type="entry name" value="Acyl_transferase_dom"/>
</dbReference>
<name>A0ABZ2D4C9_9SPHN</name>
<feature type="domain" description="Malonyl-CoA:ACP transacylase (MAT)" evidence="5">
    <location>
        <begin position="10"/>
        <end position="329"/>
    </location>
</feature>
<dbReference type="InterPro" id="IPR016035">
    <property type="entry name" value="Acyl_Trfase/lysoPLipase"/>
</dbReference>
<evidence type="ECO:0000313" key="7">
    <source>
        <dbReference type="Proteomes" id="UP001335183"/>
    </source>
</evidence>
<evidence type="ECO:0000256" key="2">
    <source>
        <dbReference type="ARBA" id="ARBA00022679"/>
    </source>
</evidence>
<reference evidence="6 7" key="1">
    <citation type="submission" date="2024-02" db="EMBL/GenBank/DDBJ databases">
        <title>The whole genome sequence of five bacterial samples isolated from Abu Dhabi Sabkha-shore region.</title>
        <authorList>
            <person name="Sudalaimuthuasari N."/>
            <person name="Sarfraz B."/>
            <person name="Tuyisabe J.D."/>
            <person name="Mugisha Ntwali L.D.M."/>
            <person name="Ali A.I.A.A."/>
            <person name="Almansoori S.Z.A."/>
            <person name="Alajami H.S.A."/>
            <person name="Almeqbaali A.A.S."/>
            <person name="Kundu B."/>
            <person name="Saeed E.E."/>
            <person name="Sukumarinath V."/>
            <person name="Mishra A.K."/>
            <person name="Hazzouri K.M."/>
            <person name="Almaskari R."/>
            <person name="Sharma A.K."/>
            <person name="Amiri K.M.A."/>
        </authorList>
    </citation>
    <scope>NUCLEOTIDE SEQUENCE [LARGE SCALE GENOMIC DNA]</scope>
    <source>
        <strain evidence="7">kcgeb_sd</strain>
    </source>
</reference>
<dbReference type="InterPro" id="IPR001227">
    <property type="entry name" value="Ac_transferase_dom_sf"/>
</dbReference>
<evidence type="ECO:0000256" key="1">
    <source>
        <dbReference type="ARBA" id="ARBA00013258"/>
    </source>
</evidence>